<dbReference type="Pfam" id="PF02545">
    <property type="entry name" value="Maf"/>
    <property type="match status" value="1"/>
</dbReference>
<dbReference type="EMBL" id="KI966457">
    <property type="protein sequence ID" value="EWC43619.1"/>
    <property type="molecule type" value="Genomic_DNA"/>
</dbReference>
<dbReference type="OrthoDB" id="10267058at2759"/>
<dbReference type="NCBIfam" id="TIGR00172">
    <property type="entry name" value="maf"/>
    <property type="match status" value="1"/>
</dbReference>
<dbReference type="InterPro" id="IPR003697">
    <property type="entry name" value="Maf-like"/>
</dbReference>
<comment type="cofactor">
    <cofactor evidence="1">
        <name>a divalent metal cation</name>
        <dbReference type="ChEBI" id="CHEBI:60240"/>
    </cofactor>
</comment>
<gene>
    <name evidence="3" type="ORF">DRE_01506</name>
</gene>
<dbReference type="PANTHER" id="PTHR43213:SF5">
    <property type="entry name" value="BIFUNCTIONAL DTTP_UTP PYROPHOSPHATASE_METHYLTRANSFERASE PROTEIN-RELATED"/>
    <property type="match status" value="1"/>
</dbReference>
<dbReference type="PANTHER" id="PTHR43213">
    <property type="entry name" value="BIFUNCTIONAL DTTP/UTP PYROPHOSPHATASE/METHYLTRANSFERASE PROTEIN-RELATED"/>
    <property type="match status" value="1"/>
</dbReference>
<dbReference type="GO" id="GO:0047429">
    <property type="term" value="F:nucleoside triphosphate diphosphatase activity"/>
    <property type="evidence" value="ECO:0007669"/>
    <property type="project" value="InterPro"/>
</dbReference>
<evidence type="ECO:0000313" key="3">
    <source>
        <dbReference type="EMBL" id="EWC43619.1"/>
    </source>
</evidence>
<dbReference type="SUPFAM" id="SSF52972">
    <property type="entry name" value="ITPase-like"/>
    <property type="match status" value="1"/>
</dbReference>
<keyword evidence="2" id="KW-0378">Hydrolase</keyword>
<dbReference type="Gene3D" id="3.90.950.10">
    <property type="match status" value="1"/>
</dbReference>
<evidence type="ECO:0008006" key="5">
    <source>
        <dbReference type="Google" id="ProtNLM"/>
    </source>
</evidence>
<dbReference type="CDD" id="cd00555">
    <property type="entry name" value="Maf"/>
    <property type="match status" value="1"/>
</dbReference>
<sequence>MPSRLCRIPPLENNISIADTVLASPAAVTNQTLSRNTKAVLHLSHRDEPEVPPGTLYAQAAKRLRPLDLPCLNALRGRRVILASASPRRRQLLAQVGLTNVDVVPSDFAEDLDKSKYTAIEYVLETAQEKCRSVYKEEIDSDDEPALVIAADTIICSYLGGIIEKPLSFRDHVDMLKSLRDSEPHKVITAVSVMAPLADGAAPGYASDTHVEETIVKFDKTVTDELIESYVRTGEGADKAGGYGIQGLGTILVESITGSYDNVVGLPLRGTLKAIEAVMFPEEAGDEHDIVL</sequence>
<evidence type="ECO:0000256" key="1">
    <source>
        <dbReference type="ARBA" id="ARBA00001968"/>
    </source>
</evidence>
<dbReference type="HAMAP" id="MF_00528">
    <property type="entry name" value="Maf"/>
    <property type="match status" value="1"/>
</dbReference>
<dbReference type="Proteomes" id="UP000024837">
    <property type="component" value="Unassembled WGS sequence"/>
</dbReference>
<keyword evidence="4" id="KW-1185">Reference proteome</keyword>
<protein>
    <recommendedName>
        <fullName evidence="5">Maf-like protein</fullName>
    </recommendedName>
</protein>
<reference evidence="3 4" key="1">
    <citation type="submission" date="2013-05" db="EMBL/GenBank/DDBJ databases">
        <title>Drechslerella stenobrocha genome reveals carnivorous origination and mechanical trapping mechanism of predatory fungi.</title>
        <authorList>
            <person name="Liu X."/>
            <person name="Zhang W."/>
            <person name="Liu K."/>
        </authorList>
    </citation>
    <scope>NUCLEOTIDE SEQUENCE [LARGE SCALE GENOMIC DNA]</scope>
    <source>
        <strain evidence="3 4">248</strain>
    </source>
</reference>
<dbReference type="InterPro" id="IPR029001">
    <property type="entry name" value="ITPase-like_fam"/>
</dbReference>
<proteinExistence type="inferred from homology"/>
<evidence type="ECO:0000313" key="4">
    <source>
        <dbReference type="Proteomes" id="UP000024837"/>
    </source>
</evidence>
<dbReference type="AlphaFoldDB" id="W7HKS1"/>
<dbReference type="HOGENOM" id="CLU_040416_0_2_1"/>
<evidence type="ECO:0000256" key="2">
    <source>
        <dbReference type="ARBA" id="ARBA00022801"/>
    </source>
</evidence>
<accession>W7HKS1</accession>
<name>W7HKS1_9PEZI</name>
<organism evidence="3 4">
    <name type="scientific">Drechslerella stenobrocha 248</name>
    <dbReference type="NCBI Taxonomy" id="1043628"/>
    <lineage>
        <taxon>Eukaryota</taxon>
        <taxon>Fungi</taxon>
        <taxon>Dikarya</taxon>
        <taxon>Ascomycota</taxon>
        <taxon>Pezizomycotina</taxon>
        <taxon>Orbiliomycetes</taxon>
        <taxon>Orbiliales</taxon>
        <taxon>Orbiliaceae</taxon>
        <taxon>Drechslerella</taxon>
    </lineage>
</organism>